<reference evidence="1" key="1">
    <citation type="journal article" date="2015" name="Nature">
        <title>Complex archaea that bridge the gap between prokaryotes and eukaryotes.</title>
        <authorList>
            <person name="Spang A."/>
            <person name="Saw J.H."/>
            <person name="Jorgensen S.L."/>
            <person name="Zaremba-Niedzwiedzka K."/>
            <person name="Martijn J."/>
            <person name="Lind A.E."/>
            <person name="van Eijk R."/>
            <person name="Schleper C."/>
            <person name="Guy L."/>
            <person name="Ettema T.J."/>
        </authorList>
    </citation>
    <scope>NUCLEOTIDE SEQUENCE</scope>
</reference>
<gene>
    <name evidence="1" type="ORF">LCGC14_2435260</name>
</gene>
<accession>A0A0F9BKT9</accession>
<name>A0A0F9BKT9_9ZZZZ</name>
<evidence type="ECO:0000313" key="1">
    <source>
        <dbReference type="EMBL" id="KKL22455.1"/>
    </source>
</evidence>
<dbReference type="EMBL" id="LAZR01037342">
    <property type="protein sequence ID" value="KKL22455.1"/>
    <property type="molecule type" value="Genomic_DNA"/>
</dbReference>
<sequence>MAVKETEMKHTLLTLLVILVVGVVGCRALLDEITPARIPDRSKDYAEVNPEDIGGFPSLNDATDTRVEIIIKHRDTQIGLKRRAEDDTMAYKDALGFIDQAITDSYALQALVIGSPENPISLLGLLAPLGLGALAGKELFKRGKDYSPQEYEAGIAKAKVEGNNNA</sequence>
<dbReference type="AlphaFoldDB" id="A0A0F9BKT9"/>
<organism evidence="1">
    <name type="scientific">marine sediment metagenome</name>
    <dbReference type="NCBI Taxonomy" id="412755"/>
    <lineage>
        <taxon>unclassified sequences</taxon>
        <taxon>metagenomes</taxon>
        <taxon>ecological metagenomes</taxon>
    </lineage>
</organism>
<dbReference type="PROSITE" id="PS51257">
    <property type="entry name" value="PROKAR_LIPOPROTEIN"/>
    <property type="match status" value="1"/>
</dbReference>
<proteinExistence type="predicted"/>
<comment type="caution">
    <text evidence="1">The sequence shown here is derived from an EMBL/GenBank/DDBJ whole genome shotgun (WGS) entry which is preliminary data.</text>
</comment>
<protein>
    <submittedName>
        <fullName evidence="1">Uncharacterized protein</fullName>
    </submittedName>
</protein>